<name>A0A1Q5PSM3_9ACTO</name>
<feature type="transmembrane region" description="Helical" evidence="1">
    <location>
        <begin position="87"/>
        <end position="110"/>
    </location>
</feature>
<evidence type="ECO:0000313" key="3">
    <source>
        <dbReference type="EMBL" id="OKL50556.1"/>
    </source>
</evidence>
<dbReference type="Pfam" id="PF12089">
    <property type="entry name" value="DUF3566"/>
    <property type="match status" value="1"/>
</dbReference>
<dbReference type="RefSeq" id="WP_075360794.1">
    <property type="nucleotide sequence ID" value="NZ_MPDM01000001.1"/>
</dbReference>
<protein>
    <recommendedName>
        <fullName evidence="2">DUF3566 domain-containing protein</fullName>
    </recommendedName>
</protein>
<feature type="transmembrane region" description="Helical" evidence="1">
    <location>
        <begin position="29"/>
        <end position="50"/>
    </location>
</feature>
<organism evidence="3 4">
    <name type="scientific">Boudabousia marimammalium</name>
    <dbReference type="NCBI Taxonomy" id="156892"/>
    <lineage>
        <taxon>Bacteria</taxon>
        <taxon>Bacillati</taxon>
        <taxon>Actinomycetota</taxon>
        <taxon>Actinomycetes</taxon>
        <taxon>Actinomycetales</taxon>
        <taxon>Actinomycetaceae</taxon>
        <taxon>Boudabousia</taxon>
    </lineage>
</organism>
<accession>A0A1Q5PSM3</accession>
<dbReference type="InterPro" id="IPR021949">
    <property type="entry name" value="DUF3566_TM"/>
</dbReference>
<gene>
    <name evidence="3" type="ORF">BM477_00905</name>
</gene>
<evidence type="ECO:0000259" key="2">
    <source>
        <dbReference type="Pfam" id="PF12089"/>
    </source>
</evidence>
<dbReference type="AlphaFoldDB" id="A0A1Q5PSM3"/>
<keyword evidence="1" id="KW-1133">Transmembrane helix</keyword>
<dbReference type="STRING" id="156892.BM477_00905"/>
<evidence type="ECO:0000256" key="1">
    <source>
        <dbReference type="SAM" id="Phobius"/>
    </source>
</evidence>
<sequence>MSEPTKSAPRRYRMTVDHVDPMSVLRLSFLLSVAFGIATIVAVALMWGVLNGMHVFSGIENIIGQVDASGKMAAVAEYLQFSKVVSMAAIISVINVILMTVISTICALLYNVLVKLVGGISVHLIDE</sequence>
<comment type="caution">
    <text evidence="3">The sequence shown here is derived from an EMBL/GenBank/DDBJ whole genome shotgun (WGS) entry which is preliminary data.</text>
</comment>
<reference evidence="4" key="1">
    <citation type="submission" date="2016-11" db="EMBL/GenBank/DDBJ databases">
        <title>Actinomyces gypaetusis sp. nov. isolated from Gypaetus barbatus in Qinghai Tibet Plateau China.</title>
        <authorList>
            <person name="Meng X."/>
        </authorList>
    </citation>
    <scope>NUCLEOTIDE SEQUENCE [LARGE SCALE GENOMIC DNA]</scope>
    <source>
        <strain evidence="4">DSM 15383</strain>
    </source>
</reference>
<dbReference type="OrthoDB" id="3240216at2"/>
<evidence type="ECO:0000313" key="4">
    <source>
        <dbReference type="Proteomes" id="UP000186465"/>
    </source>
</evidence>
<proteinExistence type="predicted"/>
<dbReference type="Proteomes" id="UP000186465">
    <property type="component" value="Unassembled WGS sequence"/>
</dbReference>
<keyword evidence="4" id="KW-1185">Reference proteome</keyword>
<dbReference type="EMBL" id="MPDM01000001">
    <property type="protein sequence ID" value="OKL50556.1"/>
    <property type="molecule type" value="Genomic_DNA"/>
</dbReference>
<keyword evidence="1" id="KW-0472">Membrane</keyword>
<keyword evidence="1" id="KW-0812">Transmembrane</keyword>
<feature type="domain" description="DUF3566" evidence="2">
    <location>
        <begin position="9"/>
        <end position="126"/>
    </location>
</feature>